<proteinExistence type="predicted"/>
<dbReference type="AlphaFoldDB" id="A0A7V7USU1"/>
<keyword evidence="3" id="KW-1185">Reference proteome</keyword>
<dbReference type="Gene3D" id="3.40.50.1820">
    <property type="entry name" value="alpha/beta hydrolase"/>
    <property type="match status" value="1"/>
</dbReference>
<dbReference type="SUPFAM" id="SSF53474">
    <property type="entry name" value="alpha/beta-Hydrolases"/>
    <property type="match status" value="1"/>
</dbReference>
<reference evidence="2 3" key="1">
    <citation type="journal article" date="2014" name="Arch. Microbiol.">
        <title>Bacillus mesophilum sp. nov., strain IITR-54T, a novel 4-chlorobiphenyl dechlorinating bacterium.</title>
        <authorList>
            <person name="Manickam N."/>
            <person name="Singh N.K."/>
            <person name="Bajaj A."/>
            <person name="Kumar R.M."/>
            <person name="Kaur G."/>
            <person name="Kaur N."/>
            <person name="Bala M."/>
            <person name="Kumar A."/>
            <person name="Mayilraj S."/>
        </authorList>
    </citation>
    <scope>NUCLEOTIDE SEQUENCE [LARGE SCALE GENOMIC DNA]</scope>
    <source>
        <strain evidence="2 3">IITR-54</strain>
    </source>
</reference>
<dbReference type="Pfam" id="PF00561">
    <property type="entry name" value="Abhydrolase_1"/>
    <property type="match status" value="1"/>
</dbReference>
<gene>
    <name evidence="2" type="ORF">F7732_22265</name>
</gene>
<dbReference type="PANTHER" id="PTHR43798">
    <property type="entry name" value="MONOACYLGLYCEROL LIPASE"/>
    <property type="match status" value="1"/>
</dbReference>
<comment type="caution">
    <text evidence="2">The sequence shown here is derived from an EMBL/GenBank/DDBJ whole genome shotgun (WGS) entry which is preliminary data.</text>
</comment>
<feature type="domain" description="AB hydrolase-1" evidence="1">
    <location>
        <begin position="57"/>
        <end position="176"/>
    </location>
</feature>
<dbReference type="EMBL" id="WBOT01000016">
    <property type="protein sequence ID" value="KAB2328898.1"/>
    <property type="molecule type" value="Genomic_DNA"/>
</dbReference>
<protein>
    <submittedName>
        <fullName evidence="2">Alpha/beta hydrolase</fullName>
    </submittedName>
</protein>
<evidence type="ECO:0000259" key="1">
    <source>
        <dbReference type="Pfam" id="PF00561"/>
    </source>
</evidence>
<dbReference type="Proteomes" id="UP000441354">
    <property type="component" value="Unassembled WGS sequence"/>
</dbReference>
<accession>A0A7V7USU1</accession>
<dbReference type="RefSeq" id="WP_151576190.1">
    <property type="nucleotide sequence ID" value="NZ_WBOT01000016.1"/>
</dbReference>
<dbReference type="InterPro" id="IPR000073">
    <property type="entry name" value="AB_hydrolase_1"/>
</dbReference>
<dbReference type="InterPro" id="IPR050266">
    <property type="entry name" value="AB_hydrolase_sf"/>
</dbReference>
<dbReference type="PANTHER" id="PTHR43798:SF33">
    <property type="entry name" value="HYDROLASE, PUTATIVE (AFU_ORTHOLOGUE AFUA_2G14860)-RELATED"/>
    <property type="match status" value="1"/>
</dbReference>
<sequence length="315" mass="35441">MTLATILRNALGAVGFPLTIWNLAADRKNKVKPPGQIIKTKFSEVHAIVSGEGPVTVILEAGLSSISIDWCYIQPEISKYARVISYDRGSYGWSRTNRKTMTSLDSVEEIKDILRELKIDPPFILVGHSFGGLAMRLFASMYQDEVAGLVLVDAAHENHYVLNQENEKRIKQFSRLVTFAHITSLIGIPRLLKQKIGRKFLSNEFDAALKYTGYTVGAYQSVYREFRDSSISAQQLLNSQPLKSDLPVIVISAKKQPENWRVNQQLLINLTADTEHIELDTGHSVHLEAPDIVNGSILKIIRTKRINHKQNMMTI</sequence>
<evidence type="ECO:0000313" key="3">
    <source>
        <dbReference type="Proteomes" id="UP000441354"/>
    </source>
</evidence>
<dbReference type="GO" id="GO:0016020">
    <property type="term" value="C:membrane"/>
    <property type="evidence" value="ECO:0007669"/>
    <property type="project" value="TreeGrafter"/>
</dbReference>
<dbReference type="GO" id="GO:0016787">
    <property type="term" value="F:hydrolase activity"/>
    <property type="evidence" value="ECO:0007669"/>
    <property type="project" value="UniProtKB-KW"/>
</dbReference>
<name>A0A7V7USU1_9BACI</name>
<evidence type="ECO:0000313" key="2">
    <source>
        <dbReference type="EMBL" id="KAB2328898.1"/>
    </source>
</evidence>
<organism evidence="2 3">
    <name type="scientific">Bacillus mesophilum</name>
    <dbReference type="NCBI Taxonomy" id="1071718"/>
    <lineage>
        <taxon>Bacteria</taxon>
        <taxon>Bacillati</taxon>
        <taxon>Bacillota</taxon>
        <taxon>Bacilli</taxon>
        <taxon>Bacillales</taxon>
        <taxon>Bacillaceae</taxon>
        <taxon>Bacillus</taxon>
    </lineage>
</organism>
<keyword evidence="2" id="KW-0378">Hydrolase</keyword>
<dbReference type="InterPro" id="IPR029058">
    <property type="entry name" value="AB_hydrolase_fold"/>
</dbReference>
<dbReference type="OrthoDB" id="59888at2"/>